<dbReference type="InterPro" id="IPR001427">
    <property type="entry name" value="RNaseA"/>
</dbReference>
<dbReference type="CTD" id="283"/>
<dbReference type="Pfam" id="PF00074">
    <property type="entry name" value="RnaseA"/>
    <property type="match status" value="1"/>
</dbReference>
<keyword evidence="10" id="KW-0539">Nucleus</keyword>
<evidence type="ECO:0000256" key="8">
    <source>
        <dbReference type="ARBA" id="ARBA00022801"/>
    </source>
</evidence>
<proteinExistence type="inferred from homology"/>
<feature type="chain" id="PRO_5010395222" evidence="11">
    <location>
        <begin position="25"/>
        <end position="146"/>
    </location>
</feature>
<dbReference type="GO" id="GO:0045087">
    <property type="term" value="P:innate immune response"/>
    <property type="evidence" value="ECO:0007669"/>
    <property type="project" value="TreeGrafter"/>
</dbReference>
<dbReference type="SUPFAM" id="SSF54076">
    <property type="entry name" value="RNase A-like"/>
    <property type="match status" value="1"/>
</dbReference>
<dbReference type="GO" id="GO:0004519">
    <property type="term" value="F:endonuclease activity"/>
    <property type="evidence" value="ECO:0007669"/>
    <property type="project" value="UniProtKB-KW"/>
</dbReference>
<dbReference type="GO" id="GO:0004540">
    <property type="term" value="F:RNA nuclease activity"/>
    <property type="evidence" value="ECO:0007669"/>
    <property type="project" value="TreeGrafter"/>
</dbReference>
<dbReference type="InterPro" id="IPR023411">
    <property type="entry name" value="RNaseA_AS"/>
</dbReference>
<gene>
    <name evidence="14" type="primary">ANG</name>
</gene>
<keyword evidence="9" id="KW-1015">Disulfide bond</keyword>
<dbReference type="SMART" id="SM00092">
    <property type="entry name" value="RNAse_Pc"/>
    <property type="match status" value="1"/>
</dbReference>
<evidence type="ECO:0000313" key="14">
    <source>
        <dbReference type="RefSeq" id="XP_016050174.1"/>
    </source>
</evidence>
<evidence type="ECO:0000256" key="10">
    <source>
        <dbReference type="ARBA" id="ARBA00023242"/>
    </source>
</evidence>
<keyword evidence="8 11" id="KW-0378">Hydrolase</keyword>
<dbReference type="FunFam" id="3.10.130.10:FF:000001">
    <property type="entry name" value="Ribonuclease pancreatic"/>
    <property type="match status" value="1"/>
</dbReference>
<dbReference type="GO" id="GO:0005615">
    <property type="term" value="C:extracellular space"/>
    <property type="evidence" value="ECO:0007669"/>
    <property type="project" value="TreeGrafter"/>
</dbReference>
<comment type="subcellular location">
    <subcellularLocation>
        <location evidence="1">Nucleus</location>
        <location evidence="1">Nucleolus</location>
    </subcellularLocation>
    <subcellularLocation>
        <location evidence="2">Secreted</location>
    </subcellularLocation>
</comment>
<accession>A0A1S3ANJ4</accession>
<dbReference type="InterPro" id="IPR036816">
    <property type="entry name" value="RNaseA-like_dom_sf"/>
</dbReference>
<dbReference type="GO" id="GO:0019731">
    <property type="term" value="P:antibacterial humoral response"/>
    <property type="evidence" value="ECO:0007669"/>
    <property type="project" value="TreeGrafter"/>
</dbReference>
<evidence type="ECO:0000256" key="7">
    <source>
        <dbReference type="ARBA" id="ARBA00022759"/>
    </source>
</evidence>
<dbReference type="PANTHER" id="PTHR11437:SF60">
    <property type="entry name" value="ANGIOGENIN"/>
    <property type="match status" value="1"/>
</dbReference>
<protein>
    <submittedName>
        <fullName evidence="14">Angiogenin</fullName>
    </submittedName>
</protein>
<dbReference type="Proteomes" id="UP001652624">
    <property type="component" value="Chromosome 16"/>
</dbReference>
<dbReference type="GO" id="GO:0050830">
    <property type="term" value="P:defense response to Gram-positive bacterium"/>
    <property type="evidence" value="ECO:0007669"/>
    <property type="project" value="TreeGrafter"/>
</dbReference>
<keyword evidence="6 11" id="KW-0732">Signal</keyword>
<dbReference type="GO" id="GO:0001525">
    <property type="term" value="P:angiogenesis"/>
    <property type="evidence" value="ECO:0007669"/>
    <property type="project" value="TreeGrafter"/>
</dbReference>
<dbReference type="OrthoDB" id="8573660at2759"/>
<dbReference type="eggNOG" id="ENOG502S9Q1">
    <property type="taxonomic scope" value="Eukaryota"/>
</dbReference>
<feature type="signal peptide" evidence="11">
    <location>
        <begin position="1"/>
        <end position="24"/>
    </location>
</feature>
<evidence type="ECO:0000256" key="9">
    <source>
        <dbReference type="ARBA" id="ARBA00023157"/>
    </source>
</evidence>
<name>A0A1S3ANJ4_ERIEU</name>
<dbReference type="PANTHER" id="PTHR11437">
    <property type="entry name" value="RIBONUCLEASE"/>
    <property type="match status" value="1"/>
</dbReference>
<dbReference type="Gene3D" id="3.10.130.10">
    <property type="entry name" value="Ribonuclease A-like domain"/>
    <property type="match status" value="1"/>
</dbReference>
<dbReference type="AlphaFoldDB" id="A0A1S3ANJ4"/>
<dbReference type="GeneID" id="103127004"/>
<keyword evidence="7 11" id="KW-0255">Endonuclease</keyword>
<evidence type="ECO:0000256" key="11">
    <source>
        <dbReference type="RuleBase" id="RU000651"/>
    </source>
</evidence>
<evidence type="ECO:0000259" key="12">
    <source>
        <dbReference type="SMART" id="SM00092"/>
    </source>
</evidence>
<evidence type="ECO:0000313" key="13">
    <source>
        <dbReference type="Proteomes" id="UP001652624"/>
    </source>
</evidence>
<evidence type="ECO:0000256" key="2">
    <source>
        <dbReference type="ARBA" id="ARBA00004613"/>
    </source>
</evidence>
<keyword evidence="5 11" id="KW-0540">Nuclease</keyword>
<keyword evidence="4" id="KW-0964">Secreted</keyword>
<sequence length="146" mass="16365">MVMGLGPLLLVFMLVLGLTPSTLSQDDIAYRNFLTRHYDAKPKGRDHKYCESMMGKRGMTRPCKDFNTFVHGTKESIKAICTDENGSPYGPEFRISKSSFQVTNCKHYGGSSRPPCKYRATSGSRRIVIACRNGLPSHLDESIFHV</sequence>
<dbReference type="CDD" id="cd06265">
    <property type="entry name" value="RNase_A_canonical"/>
    <property type="match status" value="1"/>
</dbReference>
<evidence type="ECO:0000256" key="4">
    <source>
        <dbReference type="ARBA" id="ARBA00022525"/>
    </source>
</evidence>
<dbReference type="InterPro" id="IPR023412">
    <property type="entry name" value="RNaseA_domain"/>
</dbReference>
<evidence type="ECO:0000256" key="1">
    <source>
        <dbReference type="ARBA" id="ARBA00004604"/>
    </source>
</evidence>
<keyword evidence="13" id="KW-1185">Reference proteome</keyword>
<organism evidence="13 14">
    <name type="scientific">Erinaceus europaeus</name>
    <name type="common">Western European hedgehog</name>
    <dbReference type="NCBI Taxonomy" id="9365"/>
    <lineage>
        <taxon>Eukaryota</taxon>
        <taxon>Metazoa</taxon>
        <taxon>Chordata</taxon>
        <taxon>Craniata</taxon>
        <taxon>Vertebrata</taxon>
        <taxon>Euteleostomi</taxon>
        <taxon>Mammalia</taxon>
        <taxon>Eutheria</taxon>
        <taxon>Laurasiatheria</taxon>
        <taxon>Eulipotyphla</taxon>
        <taxon>Erinaceidae</taxon>
        <taxon>Erinaceinae</taxon>
        <taxon>Erinaceus</taxon>
    </lineage>
</organism>
<feature type="domain" description="Ribonuclease A-domain" evidence="12">
    <location>
        <begin position="26"/>
        <end position="143"/>
    </location>
</feature>
<dbReference type="GO" id="GO:0061844">
    <property type="term" value="P:antimicrobial humoral immune response mediated by antimicrobial peptide"/>
    <property type="evidence" value="ECO:0007669"/>
    <property type="project" value="TreeGrafter"/>
</dbReference>
<reference evidence="14" key="1">
    <citation type="submission" date="2025-08" db="UniProtKB">
        <authorList>
            <consortium name="RefSeq"/>
        </authorList>
    </citation>
    <scope>IDENTIFICATION</scope>
</reference>
<dbReference type="GO" id="GO:0016787">
    <property type="term" value="F:hydrolase activity"/>
    <property type="evidence" value="ECO:0007669"/>
    <property type="project" value="UniProtKB-KW"/>
</dbReference>
<comment type="similarity">
    <text evidence="3 11">Belongs to the pancreatic ribonuclease family.</text>
</comment>
<evidence type="ECO:0000256" key="3">
    <source>
        <dbReference type="ARBA" id="ARBA00005600"/>
    </source>
</evidence>
<evidence type="ECO:0000256" key="6">
    <source>
        <dbReference type="ARBA" id="ARBA00022729"/>
    </source>
</evidence>
<dbReference type="GO" id="GO:0005730">
    <property type="term" value="C:nucleolus"/>
    <property type="evidence" value="ECO:0007669"/>
    <property type="project" value="UniProtKB-SubCell"/>
</dbReference>
<dbReference type="GO" id="GO:0003676">
    <property type="term" value="F:nucleic acid binding"/>
    <property type="evidence" value="ECO:0007669"/>
    <property type="project" value="InterPro"/>
</dbReference>
<dbReference type="PRINTS" id="PR00794">
    <property type="entry name" value="RIBONUCLEASE"/>
</dbReference>
<dbReference type="PROSITE" id="PS00127">
    <property type="entry name" value="RNASE_PANCREATIC"/>
    <property type="match status" value="1"/>
</dbReference>
<dbReference type="RefSeq" id="XP_016050174.1">
    <property type="nucleotide sequence ID" value="XM_016194688.2"/>
</dbReference>
<evidence type="ECO:0000256" key="5">
    <source>
        <dbReference type="ARBA" id="ARBA00022722"/>
    </source>
</evidence>